<dbReference type="EMBL" id="CP021886">
    <property type="protein sequence ID" value="AWI34480.1"/>
    <property type="molecule type" value="Genomic_DNA"/>
</dbReference>
<keyword evidence="4 17" id="KW-0575">Peroxidase</keyword>
<gene>
    <name evidence="17" type="ORF">CDV25_06680</name>
</gene>
<comment type="function">
    <text evidence="1">Thiol-specific peroxidase that catalyzes the reduction of hydrogen peroxide and organic hydroperoxides to water and alcohols, respectively. Plays a role in cell protection against oxidative stress by detoxifying peroxides and as sensor of hydrogen peroxide-mediated signaling events.</text>
</comment>
<dbReference type="InterPro" id="IPR024706">
    <property type="entry name" value="Peroxiredoxin_AhpC-typ"/>
</dbReference>
<evidence type="ECO:0000256" key="7">
    <source>
        <dbReference type="ARBA" id="ARBA00023157"/>
    </source>
</evidence>
<evidence type="ECO:0000256" key="14">
    <source>
        <dbReference type="ARBA" id="ARBA00078138"/>
    </source>
</evidence>
<evidence type="ECO:0000313" key="17">
    <source>
        <dbReference type="EMBL" id="AWI34480.1"/>
    </source>
</evidence>
<dbReference type="GO" id="GO:0045454">
    <property type="term" value="P:cell redox homeostasis"/>
    <property type="evidence" value="ECO:0007669"/>
    <property type="project" value="TreeGrafter"/>
</dbReference>
<dbReference type="SUPFAM" id="SSF52833">
    <property type="entry name" value="Thioredoxin-like"/>
    <property type="match status" value="1"/>
</dbReference>
<dbReference type="GO" id="GO:0008379">
    <property type="term" value="F:thioredoxin peroxidase activity"/>
    <property type="evidence" value="ECO:0007669"/>
    <property type="project" value="TreeGrafter"/>
</dbReference>
<sequence length="160" mass="18211">MELTINQEAPLFTLPNQDNAEISLKDFRGSYVIVYFYPKDKTPGCTTEACDFRDNLKDFQNLNAIVLGISPDSPKSHQGFIEKEDLNFTLLSDTHKEVLKLYNAWGAKKLYGKEYEGVIRSTFIINPEGKIVAIWKNVKVKGHINEVKEKLESLQNQSPS</sequence>
<dbReference type="PANTHER" id="PTHR42801:SF4">
    <property type="entry name" value="AHPC_TSA FAMILY PROTEIN"/>
    <property type="match status" value="1"/>
</dbReference>
<reference evidence="17 18" key="1">
    <citation type="submission" date="2017-06" db="EMBL/GenBank/DDBJ databases">
        <title>Complete genome of Helicobacter apodemus.</title>
        <authorList>
            <person name="Cho S."/>
        </authorList>
    </citation>
    <scope>NUCLEOTIDE SEQUENCE [LARGE SCALE GENOMIC DNA]</scope>
    <source>
        <strain evidence="18">SNUVETPUB-15-01</strain>
    </source>
</reference>
<evidence type="ECO:0000256" key="9">
    <source>
        <dbReference type="ARBA" id="ARBA00032824"/>
    </source>
</evidence>
<dbReference type="RefSeq" id="WP_108911294.1">
    <property type="nucleotide sequence ID" value="NZ_CP021886.1"/>
</dbReference>
<evidence type="ECO:0000256" key="2">
    <source>
        <dbReference type="ARBA" id="ARBA00011245"/>
    </source>
</evidence>
<comment type="subunit">
    <text evidence="2">Monomer.</text>
</comment>
<dbReference type="InterPro" id="IPR036249">
    <property type="entry name" value="Thioredoxin-like_sf"/>
</dbReference>
<evidence type="ECO:0000256" key="6">
    <source>
        <dbReference type="ARBA" id="ARBA00023002"/>
    </source>
</evidence>
<evidence type="ECO:0000259" key="16">
    <source>
        <dbReference type="PROSITE" id="PS51352"/>
    </source>
</evidence>
<comment type="catalytic activity">
    <reaction evidence="12">
        <text>a hydroperoxide + [thioredoxin]-dithiol = an alcohol + [thioredoxin]-disulfide + H2O</text>
        <dbReference type="Rhea" id="RHEA:62620"/>
        <dbReference type="Rhea" id="RHEA-COMP:10698"/>
        <dbReference type="Rhea" id="RHEA-COMP:10700"/>
        <dbReference type="ChEBI" id="CHEBI:15377"/>
        <dbReference type="ChEBI" id="CHEBI:29950"/>
        <dbReference type="ChEBI" id="CHEBI:30879"/>
        <dbReference type="ChEBI" id="CHEBI:35924"/>
        <dbReference type="ChEBI" id="CHEBI:50058"/>
        <dbReference type="EC" id="1.11.1.24"/>
    </reaction>
</comment>
<dbReference type="PIRSF" id="PIRSF000239">
    <property type="entry name" value="AHPC"/>
    <property type="match status" value="1"/>
</dbReference>
<evidence type="ECO:0000256" key="3">
    <source>
        <dbReference type="ARBA" id="ARBA00013017"/>
    </source>
</evidence>
<dbReference type="Pfam" id="PF00578">
    <property type="entry name" value="AhpC-TSA"/>
    <property type="match status" value="1"/>
</dbReference>
<dbReference type="InterPro" id="IPR013766">
    <property type="entry name" value="Thioredoxin_domain"/>
</dbReference>
<evidence type="ECO:0000256" key="8">
    <source>
        <dbReference type="ARBA" id="ARBA00023284"/>
    </source>
</evidence>
<evidence type="ECO:0000256" key="1">
    <source>
        <dbReference type="ARBA" id="ARBA00003330"/>
    </source>
</evidence>
<comment type="similarity">
    <text evidence="10">Belongs to the peroxiredoxin family. BCP/PrxQ subfamily.</text>
</comment>
<dbReference type="FunFam" id="3.40.30.10:FF:000007">
    <property type="entry name" value="Thioredoxin-dependent thiol peroxidase"/>
    <property type="match status" value="1"/>
</dbReference>
<dbReference type="EC" id="1.11.1.24" evidence="3"/>
<dbReference type="GO" id="GO:0005737">
    <property type="term" value="C:cytoplasm"/>
    <property type="evidence" value="ECO:0007669"/>
    <property type="project" value="TreeGrafter"/>
</dbReference>
<dbReference type="AlphaFoldDB" id="A0A2U8FE03"/>
<dbReference type="OrthoDB" id="9812811at2"/>
<proteinExistence type="inferred from homology"/>
<dbReference type="Proteomes" id="UP000244890">
    <property type="component" value="Chromosome"/>
</dbReference>
<name>A0A2U8FE03_9HELI</name>
<evidence type="ECO:0000256" key="10">
    <source>
        <dbReference type="ARBA" id="ARBA00038489"/>
    </source>
</evidence>
<keyword evidence="5" id="KW-0049">Antioxidant</keyword>
<dbReference type="PROSITE" id="PS51352">
    <property type="entry name" value="THIOREDOXIN_2"/>
    <property type="match status" value="1"/>
</dbReference>
<keyword evidence="8" id="KW-0676">Redox-active center</keyword>
<organism evidence="17 18">
    <name type="scientific">Helicobacter apodemus</name>
    <dbReference type="NCBI Taxonomy" id="135569"/>
    <lineage>
        <taxon>Bacteria</taxon>
        <taxon>Pseudomonadati</taxon>
        <taxon>Campylobacterota</taxon>
        <taxon>Epsilonproteobacteria</taxon>
        <taxon>Campylobacterales</taxon>
        <taxon>Helicobacteraceae</taxon>
        <taxon>Helicobacter</taxon>
    </lineage>
</organism>
<keyword evidence="6" id="KW-0560">Oxidoreductase</keyword>
<dbReference type="CDD" id="cd03017">
    <property type="entry name" value="PRX_BCP"/>
    <property type="match status" value="1"/>
</dbReference>
<keyword evidence="7" id="KW-1015">Disulfide bond</keyword>
<evidence type="ECO:0000256" key="5">
    <source>
        <dbReference type="ARBA" id="ARBA00022862"/>
    </source>
</evidence>
<dbReference type="InterPro" id="IPR050924">
    <property type="entry name" value="Peroxiredoxin_BCP/PrxQ"/>
</dbReference>
<evidence type="ECO:0000256" key="15">
    <source>
        <dbReference type="PIRSR" id="PIRSR000239-1"/>
    </source>
</evidence>
<dbReference type="Gene3D" id="3.40.30.10">
    <property type="entry name" value="Glutaredoxin"/>
    <property type="match status" value="1"/>
</dbReference>
<dbReference type="KEGG" id="had:CDV25_06680"/>
<feature type="domain" description="Thioredoxin" evidence="16">
    <location>
        <begin position="3"/>
        <end position="156"/>
    </location>
</feature>
<evidence type="ECO:0000256" key="13">
    <source>
        <dbReference type="ARBA" id="ARBA00072587"/>
    </source>
</evidence>
<dbReference type="PANTHER" id="PTHR42801">
    <property type="entry name" value="THIOREDOXIN-DEPENDENT PEROXIDE REDUCTASE"/>
    <property type="match status" value="1"/>
</dbReference>
<evidence type="ECO:0000256" key="12">
    <source>
        <dbReference type="ARBA" id="ARBA00049091"/>
    </source>
</evidence>
<evidence type="ECO:0000256" key="11">
    <source>
        <dbReference type="ARBA" id="ARBA00042639"/>
    </source>
</evidence>
<feature type="active site" description="Cysteine sulfenic acid (-SOH) intermediate; for peroxidase activity" evidence="15">
    <location>
        <position position="45"/>
    </location>
</feature>
<accession>A0A2U8FE03</accession>
<evidence type="ECO:0000256" key="4">
    <source>
        <dbReference type="ARBA" id="ARBA00022559"/>
    </source>
</evidence>
<dbReference type="GO" id="GO:0034599">
    <property type="term" value="P:cellular response to oxidative stress"/>
    <property type="evidence" value="ECO:0007669"/>
    <property type="project" value="TreeGrafter"/>
</dbReference>
<protein>
    <recommendedName>
        <fullName evidence="13">Putative peroxiredoxin bcp</fullName>
        <ecNumber evidence="3">1.11.1.24</ecNumber>
    </recommendedName>
    <alternativeName>
        <fullName evidence="14">Bacterioferritin comigratory protein homolog</fullName>
    </alternativeName>
    <alternativeName>
        <fullName evidence="9">Thioredoxin peroxidase</fullName>
    </alternativeName>
    <alternativeName>
        <fullName evidence="11">Thioredoxin-dependent peroxiredoxin Bcp</fullName>
    </alternativeName>
</protein>
<dbReference type="InterPro" id="IPR000866">
    <property type="entry name" value="AhpC/TSA"/>
</dbReference>
<evidence type="ECO:0000313" key="18">
    <source>
        <dbReference type="Proteomes" id="UP000244890"/>
    </source>
</evidence>
<dbReference type="NCBIfam" id="NF006960">
    <property type="entry name" value="PRK09437.1"/>
    <property type="match status" value="1"/>
</dbReference>